<organism evidence="2 3">
    <name type="scientific">Acinetobacter johnsonii</name>
    <dbReference type="NCBI Taxonomy" id="40214"/>
    <lineage>
        <taxon>Bacteria</taxon>
        <taxon>Pseudomonadati</taxon>
        <taxon>Pseudomonadota</taxon>
        <taxon>Gammaproteobacteria</taxon>
        <taxon>Moraxellales</taxon>
        <taxon>Moraxellaceae</taxon>
        <taxon>Acinetobacter</taxon>
    </lineage>
</organism>
<comment type="caution">
    <text evidence="2">The sequence shown here is derived from an EMBL/GenBank/DDBJ whole genome shotgun (WGS) entry which is preliminary data.</text>
</comment>
<reference evidence="2 3" key="1">
    <citation type="submission" date="2017-11" db="EMBL/GenBank/DDBJ databases">
        <title>Infants hospitalized years apart are colonized by the same room-sourced microbial strains.</title>
        <authorList>
            <person name="Brooks B."/>
            <person name="Olm M.R."/>
            <person name="Firek B.A."/>
            <person name="Baker R."/>
            <person name="Thomas B.C."/>
            <person name="Morowitz M.J."/>
            <person name="Banfield J.F."/>
        </authorList>
    </citation>
    <scope>NUCLEOTIDE SEQUENCE [LARGE SCALE GENOMIC DNA]</scope>
    <source>
        <strain evidence="2">S2_003_000_R3_20</strain>
    </source>
</reference>
<dbReference type="EMBL" id="QFQJ01000180">
    <property type="protein sequence ID" value="PZQ83889.1"/>
    <property type="molecule type" value="Genomic_DNA"/>
</dbReference>
<dbReference type="AlphaFoldDB" id="A0A2W5R5C4"/>
<dbReference type="SUPFAM" id="SSF47789">
    <property type="entry name" value="C-terminal domain of RNA polymerase alpha subunit"/>
    <property type="match status" value="1"/>
</dbReference>
<evidence type="ECO:0000313" key="2">
    <source>
        <dbReference type="EMBL" id="PZQ83889.1"/>
    </source>
</evidence>
<dbReference type="GO" id="GO:0006351">
    <property type="term" value="P:DNA-templated transcription"/>
    <property type="evidence" value="ECO:0007669"/>
    <property type="project" value="InterPro"/>
</dbReference>
<dbReference type="GO" id="GO:0003677">
    <property type="term" value="F:DNA binding"/>
    <property type="evidence" value="ECO:0007669"/>
    <property type="project" value="InterPro"/>
</dbReference>
<protein>
    <recommendedName>
        <fullName evidence="1">RNA polymerase alpha subunit C-terminal domain-containing protein</fullName>
    </recommendedName>
</protein>
<dbReference type="Gene3D" id="1.10.150.20">
    <property type="entry name" value="5' to 3' exonuclease, C-terminal subdomain"/>
    <property type="match status" value="1"/>
</dbReference>
<accession>A0A2W5R5C4</accession>
<evidence type="ECO:0000313" key="3">
    <source>
        <dbReference type="Proteomes" id="UP000249282"/>
    </source>
</evidence>
<dbReference type="Proteomes" id="UP000249282">
    <property type="component" value="Unassembled WGS sequence"/>
</dbReference>
<name>A0A2W5R5C4_ACIJO</name>
<evidence type="ECO:0000259" key="1">
    <source>
        <dbReference type="Pfam" id="PF03118"/>
    </source>
</evidence>
<sequence length="135" mass="15898">MNIPKVTRWVDFVVSELTHNELEYFEKMIQQIIKEKNRIFLEEPLTANPKKFKGIKIEDAELTLRSTRILLSRKYKTLEQVAKLSRSQLIALSKYGFMRKSMIEITDLLADNKTIISKELYDSLKLPTDCYEPLK</sequence>
<feature type="domain" description="RNA polymerase alpha subunit C-terminal" evidence="1">
    <location>
        <begin position="51"/>
        <end position="110"/>
    </location>
</feature>
<gene>
    <name evidence="2" type="ORF">DI542_17960</name>
</gene>
<proteinExistence type="predicted"/>
<dbReference type="Pfam" id="PF03118">
    <property type="entry name" value="RNA_pol_A_CTD"/>
    <property type="match status" value="1"/>
</dbReference>
<dbReference type="InterPro" id="IPR011260">
    <property type="entry name" value="RNAP_asu_C"/>
</dbReference>
<dbReference type="GO" id="GO:0003899">
    <property type="term" value="F:DNA-directed RNA polymerase activity"/>
    <property type="evidence" value="ECO:0007669"/>
    <property type="project" value="InterPro"/>
</dbReference>